<dbReference type="PANTHER" id="PTHR43481:SF4">
    <property type="entry name" value="GLYCEROL-1-PHOSPHATE PHOSPHOHYDROLASE 1-RELATED"/>
    <property type="match status" value="1"/>
</dbReference>
<dbReference type="NCBIfam" id="TIGR01509">
    <property type="entry name" value="HAD-SF-IA-v3"/>
    <property type="match status" value="1"/>
</dbReference>
<dbReference type="Pfam" id="PF00702">
    <property type="entry name" value="Hydrolase"/>
    <property type="match status" value="1"/>
</dbReference>
<evidence type="ECO:0000313" key="1">
    <source>
        <dbReference type="EMBL" id="MBE1501759.1"/>
    </source>
</evidence>
<keyword evidence="2" id="KW-1185">Reference proteome</keyword>
<comment type="caution">
    <text evidence="1">The sequence shown here is derived from an EMBL/GenBank/DDBJ whole genome shotgun (WGS) entry which is preliminary data.</text>
</comment>
<dbReference type="InterPro" id="IPR006439">
    <property type="entry name" value="HAD-SF_hydro_IA"/>
</dbReference>
<dbReference type="EMBL" id="JADBEG010000001">
    <property type="protein sequence ID" value="MBE1501759.1"/>
    <property type="molecule type" value="Genomic_DNA"/>
</dbReference>
<dbReference type="SFLD" id="SFLDS00003">
    <property type="entry name" value="Haloacid_Dehalogenase"/>
    <property type="match status" value="1"/>
</dbReference>
<dbReference type="InterPro" id="IPR023198">
    <property type="entry name" value="PGP-like_dom2"/>
</dbReference>
<dbReference type="Gene3D" id="3.40.50.1000">
    <property type="entry name" value="HAD superfamily/HAD-like"/>
    <property type="match status" value="1"/>
</dbReference>
<dbReference type="InterPro" id="IPR036412">
    <property type="entry name" value="HAD-like_sf"/>
</dbReference>
<name>A0ABR9IF16_9PSEU</name>
<dbReference type="PANTHER" id="PTHR43481">
    <property type="entry name" value="FRUCTOSE-1-PHOSPHATE PHOSPHATASE"/>
    <property type="match status" value="1"/>
</dbReference>
<dbReference type="Proteomes" id="UP000631670">
    <property type="component" value="Unassembled WGS sequence"/>
</dbReference>
<evidence type="ECO:0000313" key="2">
    <source>
        <dbReference type="Proteomes" id="UP000631670"/>
    </source>
</evidence>
<dbReference type="SFLD" id="SFLDG01129">
    <property type="entry name" value="C1.5:_HAD__Beta-PGM__Phosphata"/>
    <property type="match status" value="1"/>
</dbReference>
<proteinExistence type="predicted"/>
<dbReference type="RefSeq" id="WP_086863584.1">
    <property type="nucleotide sequence ID" value="NZ_JADBEG010000001.1"/>
</dbReference>
<dbReference type="SUPFAM" id="SSF56784">
    <property type="entry name" value="HAD-like"/>
    <property type="match status" value="1"/>
</dbReference>
<organism evidence="1 2">
    <name type="scientific">Amycolatopsis lexingtonensis</name>
    <dbReference type="NCBI Taxonomy" id="218822"/>
    <lineage>
        <taxon>Bacteria</taxon>
        <taxon>Bacillati</taxon>
        <taxon>Actinomycetota</taxon>
        <taxon>Actinomycetes</taxon>
        <taxon>Pseudonocardiales</taxon>
        <taxon>Pseudonocardiaceae</taxon>
        <taxon>Amycolatopsis</taxon>
    </lineage>
</organism>
<sequence>MLAATVFDLDETLADSAGAWNRVLGAVAARHGHAWTNRDWAAIQGTSTGYWGAYLAGRCPDLTPEDAVAGCVDGMVAEIGRGGCGPLPGAARLVATAAGLGRVGLASASPRRYVEAAATAFGFTPWLDALVTGEDVSRGKPAPDPYLLAARRLGVAPARCVAVEDSGSGIRSAHAAGMVVLAVPNAATALDLDVLRLADHQAADTHIAAKTLSSLAWRAVV</sequence>
<protein>
    <submittedName>
        <fullName evidence="1">Beta-phosphoglucomutase-like phosphatase (HAD superfamily)</fullName>
    </submittedName>
</protein>
<gene>
    <name evidence="1" type="ORF">H4696_008859</name>
</gene>
<dbReference type="InterPro" id="IPR023214">
    <property type="entry name" value="HAD_sf"/>
</dbReference>
<accession>A0ABR9IF16</accession>
<reference evidence="1 2" key="1">
    <citation type="submission" date="2020-10" db="EMBL/GenBank/DDBJ databases">
        <title>Sequencing the genomes of 1000 actinobacteria strains.</title>
        <authorList>
            <person name="Klenk H.-P."/>
        </authorList>
    </citation>
    <scope>NUCLEOTIDE SEQUENCE [LARGE SCALE GENOMIC DNA]</scope>
    <source>
        <strain evidence="1 2">DSM 44653</strain>
    </source>
</reference>
<dbReference type="Gene3D" id="1.10.150.240">
    <property type="entry name" value="Putative phosphatase, domain 2"/>
    <property type="match status" value="1"/>
</dbReference>
<dbReference type="InterPro" id="IPR051806">
    <property type="entry name" value="HAD-like_SPP"/>
</dbReference>